<dbReference type="EMBL" id="ML975371">
    <property type="protein sequence ID" value="KAF1831183.1"/>
    <property type="molecule type" value="Genomic_DNA"/>
</dbReference>
<keyword evidence="1" id="KW-0479">Metal-binding</keyword>
<feature type="domain" description="SP-RING-type" evidence="6">
    <location>
        <begin position="756"/>
        <end position="846"/>
    </location>
</feature>
<feature type="region of interest" description="Disordered" evidence="5">
    <location>
        <begin position="71"/>
        <end position="156"/>
    </location>
</feature>
<evidence type="ECO:0000256" key="3">
    <source>
        <dbReference type="ARBA" id="ARBA00022833"/>
    </source>
</evidence>
<keyword evidence="3" id="KW-0862">Zinc</keyword>
<sequence>MVQSHPPAGDATAHTLNYALGNLGGRQKSWMVLPSNAPPLSPVAPAEVTQQPLPFAAHERGRPRKQLAVAAGLPLPPPPQGQAADAAHPTVEQQPSSSSTSPQLANVVAHHPSTSHGPPATVFASPAPSEEQMGAVSASQTPPQPQGPFTCPRPLSRVVNRHSPSVLIEGGHASIPQAGASTQPSPTLSKTWYTQEWCLYLLQNFQLSRPASPDHSEDTLRLRVLRMAVEEKDWVYLTYHQYYCMLSSTPEVLPKSLLGLPTLDQARRVMCDVLDSNRKLSADILHFFCNYPLPVLELGALWSAESLRHAQLFSVFVAQSKNCDQLMQLCQRRKCPPLARELFVVLGIASVTFQRLVFTASLRRIWGTKPNHARQQSLESQAIDLFKQNQLEFYQQAAHIQTQNAAQVEELEVQAFAAKLRGLVPLANPNDTSAVSQQQQSLAYPSGYQPTQKSHWRPPQPHGNSFLSPYPIEMPPHQNSTLNPHSAPAAIQQSRPRGRPSTRPLQPHQTSAPQSAPQSAPPAQQLQNRRPLLPPAGTKQPLQRVPNPSRFSLHQAHLQSPALRAKSASSPLYTSHDGYMKLPTRLSDAGRAIERWTFTLSPATMQMLPQTVPTTEGGVGARDVDESSKLARLRCVKWPVSELPTEHAWAVSETSWIPNSYFRLNGTYLEQRKKLHHGKDLPIDITGLLKEGENVLEVTVMAPSGDTSHLNYLLAIERIGVSSHESIKQNCLNQNRLSAEEVLQSIKSKLSGAGDDDDDLSIVESSLTIAMFDPFSQTNICKTPVRSKACLHNDCFDLEVFLKSRARRGGASVPDQWKCPICKADARPHLLFVDSFMEDVGRQLEARGLSRTRQIIVNQDGSWKPKAEVREGVSDRRASNISFTPNPAKATSAPAEIIDLSD</sequence>
<dbReference type="PANTHER" id="PTHR10782:SF4">
    <property type="entry name" value="TONALLI, ISOFORM E"/>
    <property type="match status" value="1"/>
</dbReference>
<evidence type="ECO:0000256" key="4">
    <source>
        <dbReference type="PROSITE-ProRule" id="PRU00452"/>
    </source>
</evidence>
<dbReference type="OrthoDB" id="27975at2759"/>
<evidence type="ECO:0000313" key="7">
    <source>
        <dbReference type="EMBL" id="KAF1831183.1"/>
    </source>
</evidence>
<keyword evidence="8" id="KW-1185">Reference proteome</keyword>
<feature type="region of interest" description="Disordered" evidence="5">
    <location>
        <begin position="430"/>
        <end position="578"/>
    </location>
</feature>
<evidence type="ECO:0000259" key="6">
    <source>
        <dbReference type="PROSITE" id="PS51044"/>
    </source>
</evidence>
<dbReference type="InterPro" id="IPR004181">
    <property type="entry name" value="Znf_MIZ"/>
</dbReference>
<evidence type="ECO:0000313" key="8">
    <source>
        <dbReference type="Proteomes" id="UP000800040"/>
    </source>
</evidence>
<evidence type="ECO:0000256" key="2">
    <source>
        <dbReference type="ARBA" id="ARBA00022771"/>
    </source>
</evidence>
<dbReference type="Proteomes" id="UP000800040">
    <property type="component" value="Unassembled WGS sequence"/>
</dbReference>
<organism evidence="7 8">
    <name type="scientific">Decorospora gaudefroyi</name>
    <dbReference type="NCBI Taxonomy" id="184978"/>
    <lineage>
        <taxon>Eukaryota</taxon>
        <taxon>Fungi</taxon>
        <taxon>Dikarya</taxon>
        <taxon>Ascomycota</taxon>
        <taxon>Pezizomycotina</taxon>
        <taxon>Dothideomycetes</taxon>
        <taxon>Pleosporomycetidae</taxon>
        <taxon>Pleosporales</taxon>
        <taxon>Pleosporineae</taxon>
        <taxon>Pleosporaceae</taxon>
        <taxon>Decorospora</taxon>
    </lineage>
</organism>
<keyword evidence="2 4" id="KW-0863">Zinc-finger</keyword>
<feature type="region of interest" description="Disordered" evidence="5">
    <location>
        <begin position="867"/>
        <end position="902"/>
    </location>
</feature>
<proteinExistence type="predicted"/>
<dbReference type="AlphaFoldDB" id="A0A6A5KCT1"/>
<dbReference type="InterPro" id="IPR013083">
    <property type="entry name" value="Znf_RING/FYVE/PHD"/>
</dbReference>
<dbReference type="PANTHER" id="PTHR10782">
    <property type="entry name" value="ZINC FINGER MIZ DOMAIN-CONTAINING PROTEIN"/>
    <property type="match status" value="1"/>
</dbReference>
<dbReference type="GO" id="GO:0016925">
    <property type="term" value="P:protein sumoylation"/>
    <property type="evidence" value="ECO:0007669"/>
    <property type="project" value="TreeGrafter"/>
</dbReference>
<feature type="compositionally biased region" description="Low complexity" evidence="5">
    <location>
        <begin position="511"/>
        <end position="525"/>
    </location>
</feature>
<dbReference type="GO" id="GO:0008270">
    <property type="term" value="F:zinc ion binding"/>
    <property type="evidence" value="ECO:0007669"/>
    <property type="project" value="UniProtKB-KW"/>
</dbReference>
<dbReference type="PROSITE" id="PS51044">
    <property type="entry name" value="ZF_SP_RING"/>
    <property type="match status" value="1"/>
</dbReference>
<feature type="compositionally biased region" description="Polar residues" evidence="5">
    <location>
        <begin position="430"/>
        <end position="453"/>
    </location>
</feature>
<gene>
    <name evidence="7" type="ORF">BDW02DRAFT_505906</name>
</gene>
<accession>A0A6A5KCT1</accession>
<evidence type="ECO:0000256" key="5">
    <source>
        <dbReference type="SAM" id="MobiDB-lite"/>
    </source>
</evidence>
<reference evidence="7" key="1">
    <citation type="submission" date="2020-01" db="EMBL/GenBank/DDBJ databases">
        <authorList>
            <consortium name="DOE Joint Genome Institute"/>
            <person name="Haridas S."/>
            <person name="Albert R."/>
            <person name="Binder M."/>
            <person name="Bloem J."/>
            <person name="Labutti K."/>
            <person name="Salamov A."/>
            <person name="Andreopoulos B."/>
            <person name="Baker S.E."/>
            <person name="Barry K."/>
            <person name="Bills G."/>
            <person name="Bluhm B.H."/>
            <person name="Cannon C."/>
            <person name="Castanera R."/>
            <person name="Culley D.E."/>
            <person name="Daum C."/>
            <person name="Ezra D."/>
            <person name="Gonzalez J.B."/>
            <person name="Henrissat B."/>
            <person name="Kuo A."/>
            <person name="Liang C."/>
            <person name="Lipzen A."/>
            <person name="Lutzoni F."/>
            <person name="Magnuson J."/>
            <person name="Mondo S."/>
            <person name="Nolan M."/>
            <person name="Ohm R."/>
            <person name="Pangilinan J."/>
            <person name="Park H.-J."/>
            <person name="Ramirez L."/>
            <person name="Alfaro M."/>
            <person name="Sun H."/>
            <person name="Tritt A."/>
            <person name="Yoshinaga Y."/>
            <person name="Zwiers L.-H."/>
            <person name="Turgeon B.G."/>
            <person name="Goodwin S.B."/>
            <person name="Spatafora J.W."/>
            <person name="Crous P.W."/>
            <person name="Grigoriev I.V."/>
        </authorList>
    </citation>
    <scope>NUCLEOTIDE SEQUENCE</scope>
    <source>
        <strain evidence="7">P77</strain>
    </source>
</reference>
<name>A0A6A5KCT1_9PLEO</name>
<dbReference type="Gene3D" id="3.30.40.10">
    <property type="entry name" value="Zinc/RING finger domain, C3HC4 (zinc finger)"/>
    <property type="match status" value="1"/>
</dbReference>
<dbReference type="GO" id="GO:0000785">
    <property type="term" value="C:chromatin"/>
    <property type="evidence" value="ECO:0007669"/>
    <property type="project" value="TreeGrafter"/>
</dbReference>
<feature type="compositionally biased region" description="Low complexity" evidence="5">
    <location>
        <begin position="81"/>
        <end position="103"/>
    </location>
</feature>
<evidence type="ECO:0000256" key="1">
    <source>
        <dbReference type="ARBA" id="ARBA00022723"/>
    </source>
</evidence>
<protein>
    <recommendedName>
        <fullName evidence="6">SP-RING-type domain-containing protein</fullName>
    </recommendedName>
</protein>
<dbReference type="GO" id="GO:0061665">
    <property type="term" value="F:SUMO ligase activity"/>
    <property type="evidence" value="ECO:0007669"/>
    <property type="project" value="TreeGrafter"/>
</dbReference>
<dbReference type="Pfam" id="PF02891">
    <property type="entry name" value="zf-MIZ"/>
    <property type="match status" value="1"/>
</dbReference>
<feature type="compositionally biased region" description="Basic and acidic residues" evidence="5">
    <location>
        <begin position="867"/>
        <end position="878"/>
    </location>
</feature>